<dbReference type="InterPro" id="IPR029058">
    <property type="entry name" value="AB_hydrolase_fold"/>
</dbReference>
<evidence type="ECO:0000313" key="2">
    <source>
        <dbReference type="EMBL" id="MEK0085847.1"/>
    </source>
</evidence>
<gene>
    <name evidence="2" type="ORF">U1T56_22050</name>
</gene>
<dbReference type="InterPro" id="IPR002925">
    <property type="entry name" value="Dienelactn_hydro"/>
</dbReference>
<sequence>MRQEIVDLYDEFTHRGLDRRLFMARLAELTGGTAAAAAALAALRADPAKAAQVAPDDPRVAAESVIIRSDDETLKGYLARPAKAERKLPAVIVVHENRGLNPYIEDVARRLAAAGFLALAVDFLSPAGGTPTDEDKARDMIGKLDPDQVVQDAKAAIAYLRQQPNVNGKVGMVGFCWGGGIVNRTAAAGADLDAAVVFYGPVPPLDAVPAIKAPLLLHYAGLDQRINAGLPGYEDALKKAGKSYTLYVYEGVNHAFHNDTSAARYDEAAAKLAWRRTLDFFEQYLAAG</sequence>
<keyword evidence="3" id="KW-1185">Reference proteome</keyword>
<keyword evidence="2" id="KW-0378">Hydrolase</keyword>
<dbReference type="PANTHER" id="PTHR46623:SF6">
    <property type="entry name" value="ALPHA_BETA-HYDROLASES SUPERFAMILY PROTEIN"/>
    <property type="match status" value="1"/>
</dbReference>
<reference evidence="2 3" key="1">
    <citation type="submission" date="2024-01" db="EMBL/GenBank/DDBJ databases">
        <title>Multi-omics insights into the function and evolution of sodium benzoate biodegradation pathways in Benzoatithermus flavus gen. nov., sp. nov. from hot spring.</title>
        <authorList>
            <person name="Hu C.-J."/>
            <person name="Li W.-J."/>
        </authorList>
    </citation>
    <scope>NUCLEOTIDE SEQUENCE [LARGE SCALE GENOMIC DNA]</scope>
    <source>
        <strain evidence="2 3">SYSU G07066</strain>
    </source>
</reference>
<organism evidence="2 3">
    <name type="scientific">Benzoatithermus flavus</name>
    <dbReference type="NCBI Taxonomy" id="3108223"/>
    <lineage>
        <taxon>Bacteria</taxon>
        <taxon>Pseudomonadati</taxon>
        <taxon>Pseudomonadota</taxon>
        <taxon>Alphaproteobacteria</taxon>
        <taxon>Geminicoccales</taxon>
        <taxon>Geminicoccaceae</taxon>
        <taxon>Benzoatithermus</taxon>
    </lineage>
</organism>
<dbReference type="GO" id="GO:0016787">
    <property type="term" value="F:hydrolase activity"/>
    <property type="evidence" value="ECO:0007669"/>
    <property type="project" value="UniProtKB-KW"/>
</dbReference>
<dbReference type="RefSeq" id="WP_418161697.1">
    <property type="nucleotide sequence ID" value="NZ_JBBLZC010000036.1"/>
</dbReference>
<evidence type="ECO:0000259" key="1">
    <source>
        <dbReference type="Pfam" id="PF01738"/>
    </source>
</evidence>
<name>A0ABU8Y0Z3_9PROT</name>
<dbReference type="Proteomes" id="UP001375743">
    <property type="component" value="Unassembled WGS sequence"/>
</dbReference>
<dbReference type="InterPro" id="IPR051049">
    <property type="entry name" value="Dienelactone_hydrolase-like"/>
</dbReference>
<proteinExistence type="predicted"/>
<dbReference type="EMBL" id="JBBLZC010000036">
    <property type="protein sequence ID" value="MEK0085847.1"/>
    <property type="molecule type" value="Genomic_DNA"/>
</dbReference>
<dbReference type="EC" id="3.1.-.-" evidence="2"/>
<dbReference type="Gene3D" id="3.40.50.1820">
    <property type="entry name" value="alpha/beta hydrolase"/>
    <property type="match status" value="1"/>
</dbReference>
<evidence type="ECO:0000313" key="3">
    <source>
        <dbReference type="Proteomes" id="UP001375743"/>
    </source>
</evidence>
<comment type="caution">
    <text evidence="2">The sequence shown here is derived from an EMBL/GenBank/DDBJ whole genome shotgun (WGS) entry which is preliminary data.</text>
</comment>
<dbReference type="SUPFAM" id="SSF53474">
    <property type="entry name" value="alpha/beta-Hydrolases"/>
    <property type="match status" value="1"/>
</dbReference>
<dbReference type="Pfam" id="PF01738">
    <property type="entry name" value="DLH"/>
    <property type="match status" value="1"/>
</dbReference>
<accession>A0ABU8Y0Z3</accession>
<protein>
    <submittedName>
        <fullName evidence="2">Dienelactone hydrolase family protein</fullName>
        <ecNumber evidence="2">3.1.-.-</ecNumber>
    </submittedName>
</protein>
<dbReference type="PANTHER" id="PTHR46623">
    <property type="entry name" value="CARBOXYMETHYLENEBUTENOLIDASE-RELATED"/>
    <property type="match status" value="1"/>
</dbReference>
<feature type="domain" description="Dienelactone hydrolase" evidence="1">
    <location>
        <begin position="75"/>
        <end position="285"/>
    </location>
</feature>